<dbReference type="InParanoid" id="O44630"/>
<dbReference type="UCSC" id="F16B4.6">
    <property type="organism name" value="c. elegans"/>
</dbReference>
<evidence type="ECO:0000313" key="2">
    <source>
        <dbReference type="EMBL" id="CCD69579.1"/>
    </source>
</evidence>
<evidence type="ECO:0000256" key="1">
    <source>
        <dbReference type="SAM" id="Phobius"/>
    </source>
</evidence>
<dbReference type="HOGENOM" id="CLU_1742231_0_0_1"/>
<keyword evidence="1" id="KW-0472">Membrane</keyword>
<dbReference type="ExpressionAtlas" id="O44630">
    <property type="expression patterns" value="baseline"/>
</dbReference>
<dbReference type="WormBase" id="F16B4.6a">
    <property type="protein sequence ID" value="CE45995"/>
    <property type="gene ID" value="WBGene00017508"/>
</dbReference>
<dbReference type="EMBL" id="BX284605">
    <property type="protein sequence ID" value="CCD69579.1"/>
    <property type="molecule type" value="Genomic_DNA"/>
</dbReference>
<keyword evidence="1" id="KW-1133">Transmembrane helix</keyword>
<dbReference type="GeneID" id="184559"/>
<dbReference type="AlphaFoldDB" id="O44630"/>
<organism evidence="2 3">
    <name type="scientific">Caenorhabditis elegans</name>
    <dbReference type="NCBI Taxonomy" id="6239"/>
    <lineage>
        <taxon>Eukaryota</taxon>
        <taxon>Metazoa</taxon>
        <taxon>Ecdysozoa</taxon>
        <taxon>Nematoda</taxon>
        <taxon>Chromadorea</taxon>
        <taxon>Rhabditida</taxon>
        <taxon>Rhabditina</taxon>
        <taxon>Rhabditomorpha</taxon>
        <taxon>Rhabditoidea</taxon>
        <taxon>Rhabditidae</taxon>
        <taxon>Peloderinae</taxon>
        <taxon>Caenorhabditis</taxon>
    </lineage>
</organism>
<accession>O44630</accession>
<feature type="transmembrane region" description="Helical" evidence="1">
    <location>
        <begin position="21"/>
        <end position="39"/>
    </location>
</feature>
<proteinExistence type="predicted"/>
<dbReference type="RefSeq" id="NP_503448.2">
    <property type="nucleotide sequence ID" value="NM_071047.2"/>
</dbReference>
<dbReference type="STRING" id="6239.F16B4.6a.1"/>
<dbReference type="CTD" id="184559"/>
<dbReference type="Proteomes" id="UP000001940">
    <property type="component" value="Chromosome V"/>
</dbReference>
<dbReference type="PaxDb" id="6239-F16B4.6"/>
<protein>
    <submittedName>
        <fullName evidence="2">MT domain-containing protein</fullName>
    </submittedName>
</protein>
<dbReference type="Bgee" id="WBGene00017508">
    <property type="expression patterns" value="Expressed in larva and 3 other cell types or tissues"/>
</dbReference>
<keyword evidence="1" id="KW-0812">Transmembrane</keyword>
<dbReference type="AGR" id="WB:WBGene00017508"/>
<gene>
    <name evidence="2" type="ORF">CELE_F16B4.6</name>
    <name evidence="2 4" type="ORF">F16B4.6</name>
</gene>
<evidence type="ECO:0000313" key="3">
    <source>
        <dbReference type="Proteomes" id="UP000001940"/>
    </source>
</evidence>
<sequence length="150" mass="17203">MRDADTKCASSWARGSRHENFLTHFSPIFHSFLSFCLLFRSKMDAAKNINKATEQLKQSFSTENWENVNKLRTGLSEMTERLEKCDKTTKEHDAISEAVKRAGTVQYMFDIGNRKLDEKPCFLVGNIPSALTSKTRDFDLINHSSKGRTY</sequence>
<keyword evidence="3" id="KW-1185">Reference proteome</keyword>
<reference evidence="2 3" key="1">
    <citation type="journal article" date="1998" name="Science">
        <title>Genome sequence of the nematode C. elegans: a platform for investigating biology.</title>
        <authorList>
            <consortium name="The C. elegans sequencing consortium"/>
            <person name="Sulson J.E."/>
            <person name="Waterston R."/>
        </authorList>
    </citation>
    <scope>NUCLEOTIDE SEQUENCE [LARGE SCALE GENOMIC DNA]</scope>
    <source>
        <strain evidence="2 3">Bristol N2</strain>
    </source>
</reference>
<name>O44630_CAEEL</name>
<dbReference type="SMR" id="O44630"/>
<evidence type="ECO:0000313" key="4">
    <source>
        <dbReference type="WormBase" id="F16B4.6a"/>
    </source>
</evidence>